<dbReference type="OrthoDB" id="330924at2157"/>
<feature type="transmembrane region" description="Helical" evidence="1">
    <location>
        <begin position="99"/>
        <end position="118"/>
    </location>
</feature>
<feature type="transmembrane region" description="Helical" evidence="1">
    <location>
        <begin position="157"/>
        <end position="178"/>
    </location>
</feature>
<reference evidence="3 4" key="1">
    <citation type="submission" date="2017-06" db="EMBL/GenBank/DDBJ databases">
        <authorList>
            <person name="Kim H.J."/>
            <person name="Triplett B.A."/>
        </authorList>
    </citation>
    <scope>NUCLEOTIDE SEQUENCE [LARGE SCALE GENOMIC DNA]</scope>
    <source>
        <strain evidence="3 4">DSM 8800</strain>
    </source>
</reference>
<evidence type="ECO:0000256" key="1">
    <source>
        <dbReference type="SAM" id="Phobius"/>
    </source>
</evidence>
<sequence>MEFVYLAGILLSLLAAGFWAVHNLAVRIATAGTGVADAITVVMVTNVAIVAPAAVVFHYPDYGLSVPSTGAFIAAGVTGLLLGRICLFRGIRTVGASRTTPVVAASTLVSAVLAVWFLDETLPPARIVGIILIVGGIAIISWLMATDDGAAPSFREVGAALSFPLGAALFIGVEPIFVRFGLDAGTPVLVGLTVMSITALVGYLLYRRLRGDVIRIPAPGRVRRWYVVAGVASTLGLTTYFAALEAAPVVIVIPILQLSPLLVIVAAAIFLPESLERVTWKLGMAAVLVIIGATLVSLTG</sequence>
<feature type="transmembrane region" description="Helical" evidence="1">
    <location>
        <begin position="6"/>
        <end position="26"/>
    </location>
</feature>
<dbReference type="PANTHER" id="PTHR22911:SF137">
    <property type="entry name" value="SOLUTE CARRIER FAMILY 35 MEMBER G2-RELATED"/>
    <property type="match status" value="1"/>
</dbReference>
<proteinExistence type="predicted"/>
<gene>
    <name evidence="3" type="ORF">SAMN06264855_102193</name>
</gene>
<dbReference type="Proteomes" id="UP000198397">
    <property type="component" value="Unassembled WGS sequence"/>
</dbReference>
<evidence type="ECO:0000313" key="3">
    <source>
        <dbReference type="EMBL" id="SNR31535.1"/>
    </source>
</evidence>
<feature type="transmembrane region" description="Helical" evidence="1">
    <location>
        <begin position="225"/>
        <end position="243"/>
    </location>
</feature>
<dbReference type="GO" id="GO:0016020">
    <property type="term" value="C:membrane"/>
    <property type="evidence" value="ECO:0007669"/>
    <property type="project" value="InterPro"/>
</dbReference>
<keyword evidence="1" id="KW-1133">Transmembrane helix</keyword>
<keyword evidence="1" id="KW-0812">Transmembrane</keyword>
<evidence type="ECO:0000259" key="2">
    <source>
        <dbReference type="Pfam" id="PF00892"/>
    </source>
</evidence>
<feature type="transmembrane region" description="Helical" evidence="1">
    <location>
        <begin position="278"/>
        <end position="298"/>
    </location>
</feature>
<evidence type="ECO:0000313" key="4">
    <source>
        <dbReference type="Proteomes" id="UP000198397"/>
    </source>
</evidence>
<dbReference type="SUPFAM" id="SSF103481">
    <property type="entry name" value="Multidrug resistance efflux transporter EmrE"/>
    <property type="match status" value="2"/>
</dbReference>
<dbReference type="PANTHER" id="PTHR22911">
    <property type="entry name" value="ACYL-MALONYL CONDENSING ENZYME-RELATED"/>
    <property type="match status" value="1"/>
</dbReference>
<dbReference type="RefSeq" id="WP_089383646.1">
    <property type="nucleotide sequence ID" value="NZ_FZNQ01000002.1"/>
</dbReference>
<organism evidence="3 4">
    <name type="scientific">Halorubrum vacuolatum</name>
    <name type="common">Natronobacterium vacuolatum</name>
    <dbReference type="NCBI Taxonomy" id="63740"/>
    <lineage>
        <taxon>Archaea</taxon>
        <taxon>Methanobacteriati</taxon>
        <taxon>Methanobacteriota</taxon>
        <taxon>Stenosarchaea group</taxon>
        <taxon>Halobacteria</taxon>
        <taxon>Halobacteriales</taxon>
        <taxon>Haloferacaceae</taxon>
        <taxon>Halorubrum</taxon>
    </lineage>
</organism>
<dbReference type="InterPro" id="IPR037185">
    <property type="entry name" value="EmrE-like"/>
</dbReference>
<accession>A0A238VAX0</accession>
<name>A0A238VAX0_HALVU</name>
<feature type="domain" description="EamA" evidence="2">
    <location>
        <begin position="7"/>
        <end position="141"/>
    </location>
</feature>
<protein>
    <submittedName>
        <fullName evidence="3">Uncharacterized membrane protein</fullName>
    </submittedName>
</protein>
<feature type="transmembrane region" description="Helical" evidence="1">
    <location>
        <begin position="38"/>
        <end position="59"/>
    </location>
</feature>
<feature type="transmembrane region" description="Helical" evidence="1">
    <location>
        <begin position="124"/>
        <end position="145"/>
    </location>
</feature>
<feature type="transmembrane region" description="Helical" evidence="1">
    <location>
        <begin position="65"/>
        <end position="87"/>
    </location>
</feature>
<dbReference type="EMBL" id="FZNQ01000002">
    <property type="protein sequence ID" value="SNR31535.1"/>
    <property type="molecule type" value="Genomic_DNA"/>
</dbReference>
<dbReference type="InterPro" id="IPR000620">
    <property type="entry name" value="EamA_dom"/>
</dbReference>
<dbReference type="Pfam" id="PF00892">
    <property type="entry name" value="EamA"/>
    <property type="match status" value="2"/>
</dbReference>
<feature type="domain" description="EamA" evidence="2">
    <location>
        <begin position="164"/>
        <end position="297"/>
    </location>
</feature>
<dbReference type="Gene3D" id="1.10.3730.20">
    <property type="match status" value="1"/>
</dbReference>
<keyword evidence="1" id="KW-0472">Membrane</keyword>
<feature type="transmembrane region" description="Helical" evidence="1">
    <location>
        <begin position="184"/>
        <end position="205"/>
    </location>
</feature>
<keyword evidence="4" id="KW-1185">Reference proteome</keyword>
<dbReference type="AlphaFoldDB" id="A0A238VAX0"/>
<feature type="transmembrane region" description="Helical" evidence="1">
    <location>
        <begin position="249"/>
        <end position="271"/>
    </location>
</feature>